<feature type="domain" description="Amino acid transporter transmembrane" evidence="12">
    <location>
        <begin position="95"/>
        <end position="162"/>
    </location>
</feature>
<evidence type="ECO:0000313" key="13">
    <source>
        <dbReference type="EMBL" id="GMN52780.1"/>
    </source>
</evidence>
<dbReference type="Proteomes" id="UP001187192">
    <property type="component" value="Unassembled WGS sequence"/>
</dbReference>
<dbReference type="AlphaFoldDB" id="A0AA88DCB9"/>
<sequence length="265" mass="28697">MQNGVLKGGPPPPTEVDTRALCSLESPQGSWLHCSYHLTTSMVSPALLCLPSALAMHHAQLGRPQFQYRDMATDILGNQNQNALITKNDPATIAPPVKEKMLKGLRAAYSVMILTNCSVAVSGHWAFGNQAKGTVLSNFVAGDRPLLPTWFLVITNIFILLQFSAVTSRLIFRSTSVIIATTLDAMLPFIEGLVALFGAFGCIPLDTILPMVFYNNTFKPSKYSVIFLVNTTIIVVSSLLAGIGTIASVYKIVSDAKMVHLFPNL</sequence>
<evidence type="ECO:0000256" key="2">
    <source>
        <dbReference type="ARBA" id="ARBA00005590"/>
    </source>
</evidence>
<feature type="transmembrane region" description="Helical" evidence="11">
    <location>
        <begin position="107"/>
        <end position="127"/>
    </location>
</feature>
<accession>A0AA88DCB9</accession>
<evidence type="ECO:0000256" key="11">
    <source>
        <dbReference type="SAM" id="Phobius"/>
    </source>
</evidence>
<comment type="caution">
    <text evidence="13">The sequence shown here is derived from an EMBL/GenBank/DDBJ whole genome shotgun (WGS) entry which is preliminary data.</text>
</comment>
<evidence type="ECO:0000256" key="7">
    <source>
        <dbReference type="ARBA" id="ARBA00022989"/>
    </source>
</evidence>
<dbReference type="GO" id="GO:0009734">
    <property type="term" value="P:auxin-activated signaling pathway"/>
    <property type="evidence" value="ECO:0007669"/>
    <property type="project" value="UniProtKB-KW"/>
</dbReference>
<keyword evidence="7 11" id="KW-1133">Transmembrane helix</keyword>
<protein>
    <recommendedName>
        <fullName evidence="12">Amino acid transporter transmembrane domain-containing protein</fullName>
    </recommendedName>
</protein>
<evidence type="ECO:0000256" key="5">
    <source>
        <dbReference type="ARBA" id="ARBA00022847"/>
    </source>
</evidence>
<keyword evidence="3" id="KW-0813">Transport</keyword>
<comment type="function">
    <text evidence="10">Carrier protein involved in proton-driven auxin influx. Mediates the formation of auxin gradient from developing leaves (site of auxin biosynthesis) to tips by contributing to the loading of auxin in vascular tissues and facilitating acropetal (base to tip) auxin transport within inner tissues of the root apex, and basipetal (tip to base) auxin transport within outer tissues of the root apex. May be involved in lateral roots and nodules formation.</text>
</comment>
<evidence type="ECO:0000256" key="10">
    <source>
        <dbReference type="ARBA" id="ARBA00045588"/>
    </source>
</evidence>
<name>A0AA88DCB9_FICCA</name>
<feature type="domain" description="Amino acid transporter transmembrane" evidence="12">
    <location>
        <begin position="167"/>
        <end position="248"/>
    </location>
</feature>
<comment type="subcellular location">
    <subcellularLocation>
        <location evidence="1">Endomembrane system</location>
        <topology evidence="1">Multi-pass membrane protein</topology>
    </subcellularLocation>
</comment>
<evidence type="ECO:0000256" key="3">
    <source>
        <dbReference type="ARBA" id="ARBA00022448"/>
    </source>
</evidence>
<dbReference type="InterPro" id="IPR013057">
    <property type="entry name" value="AA_transpt_TM"/>
</dbReference>
<organism evidence="13 14">
    <name type="scientific">Ficus carica</name>
    <name type="common">Common fig</name>
    <dbReference type="NCBI Taxonomy" id="3494"/>
    <lineage>
        <taxon>Eukaryota</taxon>
        <taxon>Viridiplantae</taxon>
        <taxon>Streptophyta</taxon>
        <taxon>Embryophyta</taxon>
        <taxon>Tracheophyta</taxon>
        <taxon>Spermatophyta</taxon>
        <taxon>Magnoliopsida</taxon>
        <taxon>eudicotyledons</taxon>
        <taxon>Gunneridae</taxon>
        <taxon>Pentapetalae</taxon>
        <taxon>rosids</taxon>
        <taxon>fabids</taxon>
        <taxon>Rosales</taxon>
        <taxon>Moraceae</taxon>
        <taxon>Ficeae</taxon>
        <taxon>Ficus</taxon>
    </lineage>
</organism>
<dbReference type="Pfam" id="PF01490">
    <property type="entry name" value="Aa_trans"/>
    <property type="match status" value="2"/>
</dbReference>
<dbReference type="EMBL" id="BTGU01000043">
    <property type="protein sequence ID" value="GMN52780.1"/>
    <property type="molecule type" value="Genomic_DNA"/>
</dbReference>
<dbReference type="GO" id="GO:0012505">
    <property type="term" value="C:endomembrane system"/>
    <property type="evidence" value="ECO:0007669"/>
    <property type="project" value="UniProtKB-SubCell"/>
</dbReference>
<evidence type="ECO:0000256" key="1">
    <source>
        <dbReference type="ARBA" id="ARBA00004127"/>
    </source>
</evidence>
<keyword evidence="8 11" id="KW-0472">Membrane</keyword>
<evidence type="ECO:0000313" key="14">
    <source>
        <dbReference type="Proteomes" id="UP001187192"/>
    </source>
</evidence>
<feature type="transmembrane region" description="Helical" evidence="11">
    <location>
        <begin position="225"/>
        <end position="250"/>
    </location>
</feature>
<keyword evidence="9" id="KW-0927">Auxin signaling pathway</keyword>
<keyword evidence="4 11" id="KW-0812">Transmembrane</keyword>
<comment type="similarity">
    <text evidence="2">Belongs to the amino acid/polyamine transporter 2 family. Amino acid/auxin permease (AAAP) (TC 2.A.18.1) subfamily.</text>
</comment>
<evidence type="ECO:0000256" key="4">
    <source>
        <dbReference type="ARBA" id="ARBA00022692"/>
    </source>
</evidence>
<evidence type="ECO:0000256" key="9">
    <source>
        <dbReference type="ARBA" id="ARBA00023294"/>
    </source>
</evidence>
<feature type="transmembrane region" description="Helical" evidence="11">
    <location>
        <begin position="147"/>
        <end position="172"/>
    </location>
</feature>
<keyword evidence="6" id="KW-0029">Amino-acid transport</keyword>
<gene>
    <name evidence="13" type="ORF">TIFTF001_021923</name>
</gene>
<evidence type="ECO:0000256" key="6">
    <source>
        <dbReference type="ARBA" id="ARBA00022970"/>
    </source>
</evidence>
<evidence type="ECO:0000259" key="12">
    <source>
        <dbReference type="Pfam" id="PF01490"/>
    </source>
</evidence>
<reference evidence="13" key="1">
    <citation type="submission" date="2023-07" db="EMBL/GenBank/DDBJ databases">
        <title>draft genome sequence of fig (Ficus carica).</title>
        <authorList>
            <person name="Takahashi T."/>
            <person name="Nishimura K."/>
        </authorList>
    </citation>
    <scope>NUCLEOTIDE SEQUENCE</scope>
</reference>
<feature type="transmembrane region" description="Helical" evidence="11">
    <location>
        <begin position="193"/>
        <end position="213"/>
    </location>
</feature>
<evidence type="ECO:0000256" key="8">
    <source>
        <dbReference type="ARBA" id="ARBA00023136"/>
    </source>
</evidence>
<dbReference type="PANTHER" id="PTHR48017">
    <property type="entry name" value="OS05G0424000 PROTEIN-RELATED"/>
    <property type="match status" value="1"/>
</dbReference>
<dbReference type="GO" id="GO:0015293">
    <property type="term" value="F:symporter activity"/>
    <property type="evidence" value="ECO:0007669"/>
    <property type="project" value="UniProtKB-KW"/>
</dbReference>
<keyword evidence="5" id="KW-0769">Symport</keyword>
<proteinExistence type="inferred from homology"/>
<dbReference type="GO" id="GO:0006865">
    <property type="term" value="P:amino acid transport"/>
    <property type="evidence" value="ECO:0007669"/>
    <property type="project" value="UniProtKB-KW"/>
</dbReference>
<keyword evidence="14" id="KW-1185">Reference proteome</keyword>